<feature type="coiled-coil region" evidence="4">
    <location>
        <begin position="328"/>
        <end position="355"/>
    </location>
</feature>
<evidence type="ECO:0000313" key="7">
    <source>
        <dbReference type="Proteomes" id="UP000515152"/>
    </source>
</evidence>
<keyword evidence="4" id="KW-0175">Coiled coil</keyword>
<dbReference type="AlphaFoldDB" id="A0A8M1KBZ7"/>
<feature type="region of interest" description="Disordered" evidence="5">
    <location>
        <begin position="1"/>
        <end position="60"/>
    </location>
</feature>
<dbReference type="InterPro" id="IPR045058">
    <property type="entry name" value="GIMA/IAN/Toc"/>
</dbReference>
<evidence type="ECO:0000313" key="8">
    <source>
        <dbReference type="RefSeq" id="XP_042560005.1"/>
    </source>
</evidence>
<feature type="compositionally biased region" description="Low complexity" evidence="5">
    <location>
        <begin position="44"/>
        <end position="53"/>
    </location>
</feature>
<dbReference type="GO" id="GO:0005525">
    <property type="term" value="F:GTP binding"/>
    <property type="evidence" value="ECO:0007669"/>
    <property type="project" value="UniProtKB-KW"/>
</dbReference>
<dbReference type="PANTHER" id="PTHR10903">
    <property type="entry name" value="GTPASE, IMAP FAMILY MEMBER-RELATED"/>
    <property type="match status" value="1"/>
</dbReference>
<evidence type="ECO:0000256" key="2">
    <source>
        <dbReference type="ARBA" id="ARBA00022741"/>
    </source>
</evidence>
<dbReference type="FunFam" id="3.40.50.300:FF:000366">
    <property type="entry name" value="GTPase, IMAP family member 2"/>
    <property type="match status" value="1"/>
</dbReference>
<keyword evidence="3" id="KW-0342">GTP-binding</keyword>
<comment type="similarity">
    <text evidence="1">Belongs to the TRAFAC class TrmE-Era-EngA-EngB-Septin-like GTPase superfamily. AIG1/Toc34/Toc159-like paraseptin GTPase family. IAN subfamily.</text>
</comment>
<evidence type="ECO:0000256" key="4">
    <source>
        <dbReference type="SAM" id="Coils"/>
    </source>
</evidence>
<reference evidence="8" key="1">
    <citation type="submission" date="2025-08" db="UniProtKB">
        <authorList>
            <consortium name="RefSeq"/>
        </authorList>
    </citation>
    <scope>IDENTIFICATION</scope>
</reference>
<dbReference type="CDD" id="cd01852">
    <property type="entry name" value="AIG1"/>
    <property type="match status" value="1"/>
</dbReference>
<dbReference type="PROSITE" id="PS51720">
    <property type="entry name" value="G_AIG1"/>
    <property type="match status" value="1"/>
</dbReference>
<keyword evidence="7" id="KW-1185">Reference proteome</keyword>
<dbReference type="OrthoDB" id="8954335at2759"/>
<organism evidence="7 8">
    <name type="scientific">Clupea harengus</name>
    <name type="common">Atlantic herring</name>
    <dbReference type="NCBI Taxonomy" id="7950"/>
    <lineage>
        <taxon>Eukaryota</taxon>
        <taxon>Metazoa</taxon>
        <taxon>Chordata</taxon>
        <taxon>Craniata</taxon>
        <taxon>Vertebrata</taxon>
        <taxon>Euteleostomi</taxon>
        <taxon>Actinopterygii</taxon>
        <taxon>Neopterygii</taxon>
        <taxon>Teleostei</taxon>
        <taxon>Clupei</taxon>
        <taxon>Clupeiformes</taxon>
        <taxon>Clupeoidei</taxon>
        <taxon>Clupeidae</taxon>
        <taxon>Clupea</taxon>
    </lineage>
</organism>
<keyword evidence="2" id="KW-0547">Nucleotide-binding</keyword>
<dbReference type="Pfam" id="PF04548">
    <property type="entry name" value="AIG1"/>
    <property type="match status" value="1"/>
</dbReference>
<sequence length="362" mass="39985">MATKGSRGSDANAIPPPPTGSDANAILPPPTGSDANATPPPPTASDANASPDDAPTDMDSEFVCKDFYPSEYSSEEDRIRRSVPVLAIWRQQAVGLQQKVISGDYPHLTPGVVSPLNVVLLGKTGSGKSASGNTILGREAFTVDYSFESVTETCSNQHTLVNGREITVIDTPGLFAIGQPLEELKREIVKCVEMSLPGPHAFLLVIRLGVRFTEEERNAVQWIQENFGEGALRYTIVLFTHGDVLEGTVEDFLCRSAALSSLIEHFGGRYHVFNNRSEGRTQVRELKDKIEAMVEENGGANYTNEMYQEAQRKIREKQLLGYHIFNNKSKNSTRVRELKEKIEAMEKENGGANYTNEMYKER</sequence>
<accession>A0A8M1KBZ7</accession>
<evidence type="ECO:0000256" key="1">
    <source>
        <dbReference type="ARBA" id="ARBA00008535"/>
    </source>
</evidence>
<dbReference type="InterPro" id="IPR006703">
    <property type="entry name" value="G_AIG1"/>
</dbReference>
<gene>
    <name evidence="8" type="primary">LOC122129051</name>
</gene>
<dbReference type="Proteomes" id="UP000515152">
    <property type="component" value="Unplaced"/>
</dbReference>
<dbReference type="RefSeq" id="XP_042560005.1">
    <property type="nucleotide sequence ID" value="XM_042704071.1"/>
</dbReference>
<name>A0A8M1KBZ7_CLUHA</name>
<protein>
    <submittedName>
        <fullName evidence="8">GTPase IMAP family member 9-like</fullName>
    </submittedName>
</protein>
<evidence type="ECO:0000259" key="6">
    <source>
        <dbReference type="PROSITE" id="PS51720"/>
    </source>
</evidence>
<dbReference type="KEGG" id="char:122129051"/>
<dbReference type="GeneID" id="122129051"/>
<proteinExistence type="inferred from homology"/>
<evidence type="ECO:0000256" key="3">
    <source>
        <dbReference type="ARBA" id="ARBA00023134"/>
    </source>
</evidence>
<feature type="domain" description="AIG1-type G" evidence="6">
    <location>
        <begin position="113"/>
        <end position="311"/>
    </location>
</feature>
<dbReference type="PANTHER" id="PTHR10903:SF188">
    <property type="entry name" value="GTPASE IMAP FAMILY MEMBER 2-LIKE-RELATED"/>
    <property type="match status" value="1"/>
</dbReference>
<evidence type="ECO:0000256" key="5">
    <source>
        <dbReference type="SAM" id="MobiDB-lite"/>
    </source>
</evidence>